<evidence type="ECO:0000256" key="1">
    <source>
        <dbReference type="ARBA" id="ARBA00023125"/>
    </source>
</evidence>
<keyword evidence="1 2" id="KW-0238">DNA-binding</keyword>
<protein>
    <submittedName>
        <fullName evidence="4">TetR/AcrR family transcriptional regulator</fullName>
    </submittedName>
</protein>
<dbReference type="InterPro" id="IPR050624">
    <property type="entry name" value="HTH-type_Tx_Regulator"/>
</dbReference>
<feature type="domain" description="HTH tetR-type" evidence="3">
    <location>
        <begin position="11"/>
        <end position="71"/>
    </location>
</feature>
<comment type="caution">
    <text evidence="4">The sequence shown here is derived from an EMBL/GenBank/DDBJ whole genome shotgun (WGS) entry which is preliminary data.</text>
</comment>
<dbReference type="PANTHER" id="PTHR43479">
    <property type="entry name" value="ACREF/ENVCD OPERON REPRESSOR-RELATED"/>
    <property type="match status" value="1"/>
</dbReference>
<gene>
    <name evidence="4" type="ORF">E1757_18050</name>
</gene>
<reference evidence="4 5" key="1">
    <citation type="submission" date="2019-03" db="EMBL/GenBank/DDBJ databases">
        <title>This is whole genome sequence of Paenibacillus sp MS74 strain.</title>
        <authorList>
            <person name="Trinh H.N."/>
        </authorList>
    </citation>
    <scope>NUCLEOTIDE SEQUENCE [LARGE SCALE GENOMIC DNA]</scope>
    <source>
        <strain evidence="4 5">MS74</strain>
    </source>
</reference>
<evidence type="ECO:0000313" key="5">
    <source>
        <dbReference type="Proteomes" id="UP000295636"/>
    </source>
</evidence>
<dbReference type="InterPro" id="IPR009057">
    <property type="entry name" value="Homeodomain-like_sf"/>
</dbReference>
<organism evidence="4 5">
    <name type="scientific">Paenibacillus piri</name>
    <dbReference type="NCBI Taxonomy" id="2547395"/>
    <lineage>
        <taxon>Bacteria</taxon>
        <taxon>Bacillati</taxon>
        <taxon>Bacillota</taxon>
        <taxon>Bacilli</taxon>
        <taxon>Bacillales</taxon>
        <taxon>Paenibacillaceae</taxon>
        <taxon>Paenibacillus</taxon>
    </lineage>
</organism>
<dbReference type="PROSITE" id="PS50977">
    <property type="entry name" value="HTH_TETR_2"/>
    <property type="match status" value="1"/>
</dbReference>
<evidence type="ECO:0000256" key="2">
    <source>
        <dbReference type="PROSITE-ProRule" id="PRU00335"/>
    </source>
</evidence>
<dbReference type="PANTHER" id="PTHR43479:SF11">
    <property type="entry name" value="ACREF_ENVCD OPERON REPRESSOR-RELATED"/>
    <property type="match status" value="1"/>
</dbReference>
<name>A0A4R5KN02_9BACL</name>
<dbReference type="Proteomes" id="UP000295636">
    <property type="component" value="Unassembled WGS sequence"/>
</dbReference>
<dbReference type="OrthoDB" id="277085at2"/>
<proteinExistence type="predicted"/>
<sequence length="199" mass="22422">MRMIRLSAKTENTADKIISSTVDLMSEKGYKAVTIKEIATAASVSEMTVFRTFGSKKAILDAIINSFLSSAPIEQLNQKNITYELEKDLLMISELYHEVLNRNKEIYLISIMERKTMPAIHLSLHNNAIKFLTMVTEYFRVMQQKGKVIKGNPQSQALTLMRFNYGKFISGLLLEGIASPFPDDNLQESISIIAKGLQP</sequence>
<keyword evidence="5" id="KW-1185">Reference proteome</keyword>
<dbReference type="PRINTS" id="PR00455">
    <property type="entry name" value="HTHTETR"/>
</dbReference>
<dbReference type="SUPFAM" id="SSF46689">
    <property type="entry name" value="Homeodomain-like"/>
    <property type="match status" value="1"/>
</dbReference>
<evidence type="ECO:0000313" key="4">
    <source>
        <dbReference type="EMBL" id="TDF96288.1"/>
    </source>
</evidence>
<feature type="DNA-binding region" description="H-T-H motif" evidence="2">
    <location>
        <begin position="34"/>
        <end position="53"/>
    </location>
</feature>
<dbReference type="Pfam" id="PF00440">
    <property type="entry name" value="TetR_N"/>
    <property type="match status" value="1"/>
</dbReference>
<dbReference type="EMBL" id="SMRT01000008">
    <property type="protein sequence ID" value="TDF96288.1"/>
    <property type="molecule type" value="Genomic_DNA"/>
</dbReference>
<dbReference type="InterPro" id="IPR001647">
    <property type="entry name" value="HTH_TetR"/>
</dbReference>
<evidence type="ECO:0000259" key="3">
    <source>
        <dbReference type="PROSITE" id="PS50977"/>
    </source>
</evidence>
<dbReference type="AlphaFoldDB" id="A0A4R5KN02"/>
<dbReference type="Gene3D" id="1.10.357.10">
    <property type="entry name" value="Tetracycline Repressor, domain 2"/>
    <property type="match status" value="1"/>
</dbReference>
<accession>A0A4R5KN02</accession>
<dbReference type="GO" id="GO:0003677">
    <property type="term" value="F:DNA binding"/>
    <property type="evidence" value="ECO:0007669"/>
    <property type="project" value="UniProtKB-UniRule"/>
</dbReference>